<dbReference type="EMBL" id="LCAW01000002">
    <property type="protein sequence ID" value="KKR99871.1"/>
    <property type="molecule type" value="Genomic_DNA"/>
</dbReference>
<protein>
    <recommendedName>
        <fullName evidence="7">Glutamate--tRNA ligase</fullName>
        <ecNumber evidence="7">6.1.1.17</ecNumber>
    </recommendedName>
    <alternativeName>
        <fullName evidence="7">Glutamyl-tRNA synthetase</fullName>
        <shortName evidence="7">GluRS</shortName>
    </alternativeName>
</protein>
<dbReference type="PANTHER" id="PTHR43311:SF2">
    <property type="entry name" value="GLUTAMATE--TRNA LIGASE, MITOCHONDRIAL-RELATED"/>
    <property type="match status" value="1"/>
</dbReference>
<dbReference type="CDD" id="cd00808">
    <property type="entry name" value="GluRS_core"/>
    <property type="match status" value="1"/>
</dbReference>
<dbReference type="InterPro" id="IPR045462">
    <property type="entry name" value="aa-tRNA-synth_I_cd-bd"/>
</dbReference>
<dbReference type="InterPro" id="IPR001412">
    <property type="entry name" value="aa-tRNA-synth_I_CS"/>
</dbReference>
<comment type="caution">
    <text evidence="7">Lacks conserved residue(s) required for the propagation of feature annotation.</text>
</comment>
<keyword evidence="3 7" id="KW-0547">Nucleotide-binding</keyword>
<dbReference type="InterPro" id="IPR049940">
    <property type="entry name" value="GluQ/Sye"/>
</dbReference>
<proteinExistence type="inferred from homology"/>
<name>A0A0G0VJT5_9BACT</name>
<dbReference type="FunFam" id="3.40.50.620:FF:000045">
    <property type="entry name" value="Glutamate--tRNA ligase, mitochondrial"/>
    <property type="match status" value="1"/>
</dbReference>
<keyword evidence="6 7" id="KW-0030">Aminoacyl-tRNA synthetase</keyword>
<dbReference type="InterPro" id="IPR008925">
    <property type="entry name" value="aa_tRNA-synth_I_cd-bd_sf"/>
</dbReference>
<dbReference type="InterPro" id="IPR004527">
    <property type="entry name" value="Glu-tRNA-ligase_bac/mito"/>
</dbReference>
<dbReference type="GO" id="GO:0005737">
    <property type="term" value="C:cytoplasm"/>
    <property type="evidence" value="ECO:0007669"/>
    <property type="project" value="UniProtKB-SubCell"/>
</dbReference>
<evidence type="ECO:0000313" key="11">
    <source>
        <dbReference type="Proteomes" id="UP000033930"/>
    </source>
</evidence>
<reference evidence="10 11" key="1">
    <citation type="journal article" date="2015" name="Nature">
        <title>rRNA introns, odd ribosomes, and small enigmatic genomes across a large radiation of phyla.</title>
        <authorList>
            <person name="Brown C.T."/>
            <person name="Hug L.A."/>
            <person name="Thomas B.C."/>
            <person name="Sharon I."/>
            <person name="Castelle C.J."/>
            <person name="Singh A."/>
            <person name="Wilkins M.J."/>
            <person name="Williams K.H."/>
            <person name="Banfield J.F."/>
        </authorList>
    </citation>
    <scope>NUCLEOTIDE SEQUENCE [LARGE SCALE GENOMIC DNA]</scope>
</reference>
<evidence type="ECO:0000259" key="8">
    <source>
        <dbReference type="Pfam" id="PF00749"/>
    </source>
</evidence>
<evidence type="ECO:0000256" key="3">
    <source>
        <dbReference type="ARBA" id="ARBA00022741"/>
    </source>
</evidence>
<gene>
    <name evidence="7" type="primary">gltX</name>
    <name evidence="10" type="ORF">UU50_C0002G0053</name>
</gene>
<feature type="short sequence motif" description="'KMSKS' region" evidence="7">
    <location>
        <begin position="258"/>
        <end position="262"/>
    </location>
</feature>
<feature type="domain" description="Glutamyl/glutaminyl-tRNA synthetase class Ib catalytic" evidence="8">
    <location>
        <begin position="5"/>
        <end position="327"/>
    </location>
</feature>
<evidence type="ECO:0000259" key="9">
    <source>
        <dbReference type="Pfam" id="PF19269"/>
    </source>
</evidence>
<evidence type="ECO:0000256" key="5">
    <source>
        <dbReference type="ARBA" id="ARBA00022917"/>
    </source>
</evidence>
<dbReference type="GO" id="GO:0006424">
    <property type="term" value="P:glutamyl-tRNA aminoacylation"/>
    <property type="evidence" value="ECO:0007669"/>
    <property type="project" value="UniProtKB-UniRule"/>
</dbReference>
<evidence type="ECO:0000256" key="6">
    <source>
        <dbReference type="ARBA" id="ARBA00023146"/>
    </source>
</evidence>
<dbReference type="InterPro" id="IPR000924">
    <property type="entry name" value="Glu/Gln-tRNA-synth"/>
</dbReference>
<dbReference type="SUPFAM" id="SSF52374">
    <property type="entry name" value="Nucleotidylyl transferase"/>
    <property type="match status" value="1"/>
</dbReference>
<evidence type="ECO:0000256" key="1">
    <source>
        <dbReference type="ARBA" id="ARBA00007894"/>
    </source>
</evidence>
<dbReference type="EC" id="6.1.1.17" evidence="7"/>
<dbReference type="GO" id="GO:0005524">
    <property type="term" value="F:ATP binding"/>
    <property type="evidence" value="ECO:0007669"/>
    <property type="project" value="UniProtKB-UniRule"/>
</dbReference>
<dbReference type="Gene3D" id="1.10.10.350">
    <property type="match status" value="1"/>
</dbReference>
<dbReference type="Gene3D" id="3.40.50.620">
    <property type="entry name" value="HUPs"/>
    <property type="match status" value="1"/>
</dbReference>
<keyword evidence="2 7" id="KW-0436">Ligase</keyword>
<dbReference type="PROSITE" id="PS00178">
    <property type="entry name" value="AA_TRNA_LIGASE_I"/>
    <property type="match status" value="1"/>
</dbReference>
<dbReference type="InterPro" id="IPR020751">
    <property type="entry name" value="aa-tRNA-synth_I_codon-bd_sub2"/>
</dbReference>
<keyword evidence="4 7" id="KW-0067">ATP-binding</keyword>
<keyword evidence="5 7" id="KW-0648">Protein biosynthesis</keyword>
<accession>A0A0G0VJT5</accession>
<dbReference type="InterPro" id="IPR020058">
    <property type="entry name" value="Glu/Gln-tRNA-synth_Ib_cat-dom"/>
</dbReference>
<organism evidence="10 11">
    <name type="scientific">Candidatus Uhrbacteria bacterium GW2011_GWC1_41_20</name>
    <dbReference type="NCBI Taxonomy" id="1618983"/>
    <lineage>
        <taxon>Bacteria</taxon>
        <taxon>Candidatus Uhriibacteriota</taxon>
    </lineage>
</organism>
<evidence type="ECO:0000313" key="10">
    <source>
        <dbReference type="EMBL" id="KKR99871.1"/>
    </source>
</evidence>
<sequence length="487" mass="55651">MTPARTRLAPSPTGFIHIGTLRTALFDYFLAKQTGGEFILRIEDTDQTRLVAGALESLLRTFKKLGIEPDEGPRIDNENLIVEKGDCGPYVQSARLDIYKKYVDQLLKQKDAYHCFCSKERLEGMREQQRTTKQTPKYDRHCLNLSGEEVKARIEAGEQYVVRMKVPEGETIVDDVVRGSVKFQNADIDDQVILKSDGFPTYHLAVVIDDALMKITHVIRGEEWLPSTPKHIMLFKMLGFDVPVFAHVPLLLNADKTKLSKRQGDVAVEDYLNKGYLPEALLNFIGTLGFNPTGDREIYDFEELIAMFDLSKVKKSGAVMNLEKLDWMNNQYLKNMELKEIIEVARPFVSLDLDNDMIARALIIERDRINKLDELQEKLEPYVAEFQYDSSLLVWKKSTAQDAKLQLKQIKNFIEDLEDASFVNSEAIEREVRAYIVKNELDNGSVLWPLRVALSGQEKSSSPFELLWVFGKEKGIERISKAIEFLG</sequence>
<dbReference type="PRINTS" id="PR00987">
    <property type="entry name" value="TRNASYNTHGLU"/>
</dbReference>
<feature type="binding site" evidence="7">
    <location>
        <position position="261"/>
    </location>
    <ligand>
        <name>ATP</name>
        <dbReference type="ChEBI" id="CHEBI:30616"/>
    </ligand>
</feature>
<dbReference type="GO" id="GO:0000049">
    <property type="term" value="F:tRNA binding"/>
    <property type="evidence" value="ECO:0007669"/>
    <property type="project" value="InterPro"/>
</dbReference>
<evidence type="ECO:0000256" key="7">
    <source>
        <dbReference type="HAMAP-Rule" id="MF_00022"/>
    </source>
</evidence>
<evidence type="ECO:0000256" key="4">
    <source>
        <dbReference type="ARBA" id="ARBA00022840"/>
    </source>
</evidence>
<comment type="subunit">
    <text evidence="7">Monomer.</text>
</comment>
<dbReference type="InterPro" id="IPR014729">
    <property type="entry name" value="Rossmann-like_a/b/a_fold"/>
</dbReference>
<comment type="caution">
    <text evidence="10">The sequence shown here is derived from an EMBL/GenBank/DDBJ whole genome shotgun (WGS) entry which is preliminary data.</text>
</comment>
<keyword evidence="7" id="KW-0963">Cytoplasm</keyword>
<dbReference type="PATRIC" id="fig|1618983.3.peg.124"/>
<dbReference type="GO" id="GO:0004818">
    <property type="term" value="F:glutamate-tRNA ligase activity"/>
    <property type="evidence" value="ECO:0007669"/>
    <property type="project" value="UniProtKB-UniRule"/>
</dbReference>
<comment type="function">
    <text evidence="7">Catalyzes the attachment of glutamate to tRNA(Glu) in a two-step reaction: glutamate is first activated by ATP to form Glu-AMP and then transferred to the acceptor end of tRNA(Glu).</text>
</comment>
<comment type="catalytic activity">
    <reaction evidence="7">
        <text>tRNA(Glu) + L-glutamate + ATP = L-glutamyl-tRNA(Glu) + AMP + diphosphate</text>
        <dbReference type="Rhea" id="RHEA:23540"/>
        <dbReference type="Rhea" id="RHEA-COMP:9663"/>
        <dbReference type="Rhea" id="RHEA-COMP:9680"/>
        <dbReference type="ChEBI" id="CHEBI:29985"/>
        <dbReference type="ChEBI" id="CHEBI:30616"/>
        <dbReference type="ChEBI" id="CHEBI:33019"/>
        <dbReference type="ChEBI" id="CHEBI:78442"/>
        <dbReference type="ChEBI" id="CHEBI:78520"/>
        <dbReference type="ChEBI" id="CHEBI:456215"/>
        <dbReference type="EC" id="6.1.1.17"/>
    </reaction>
</comment>
<dbReference type="NCBIfam" id="TIGR00464">
    <property type="entry name" value="gltX_bact"/>
    <property type="match status" value="1"/>
</dbReference>
<dbReference type="Proteomes" id="UP000033930">
    <property type="component" value="Unassembled WGS sequence"/>
</dbReference>
<dbReference type="HAMAP" id="MF_00022">
    <property type="entry name" value="Glu_tRNA_synth_type1"/>
    <property type="match status" value="1"/>
</dbReference>
<dbReference type="InterPro" id="IPR033910">
    <property type="entry name" value="GluRS_core"/>
</dbReference>
<feature type="short sequence motif" description="'HIGH' region" evidence="7">
    <location>
        <begin position="10"/>
        <end position="20"/>
    </location>
</feature>
<dbReference type="Pfam" id="PF00749">
    <property type="entry name" value="tRNA-synt_1c"/>
    <property type="match status" value="1"/>
</dbReference>
<comment type="similarity">
    <text evidence="1 7">Belongs to the class-I aminoacyl-tRNA synthetase family. Glutamate--tRNA ligase type 1 subfamily.</text>
</comment>
<dbReference type="SUPFAM" id="SSF48163">
    <property type="entry name" value="An anticodon-binding domain of class I aminoacyl-tRNA synthetases"/>
    <property type="match status" value="1"/>
</dbReference>
<dbReference type="AlphaFoldDB" id="A0A0G0VJT5"/>
<dbReference type="GO" id="GO:0008270">
    <property type="term" value="F:zinc ion binding"/>
    <property type="evidence" value="ECO:0007669"/>
    <property type="project" value="InterPro"/>
</dbReference>
<feature type="domain" description="Aminoacyl-tRNA synthetase class I anticodon-binding" evidence="9">
    <location>
        <begin position="341"/>
        <end position="483"/>
    </location>
</feature>
<dbReference type="Pfam" id="PF19269">
    <property type="entry name" value="Anticodon_2"/>
    <property type="match status" value="1"/>
</dbReference>
<dbReference type="PANTHER" id="PTHR43311">
    <property type="entry name" value="GLUTAMATE--TRNA LIGASE"/>
    <property type="match status" value="1"/>
</dbReference>
<comment type="subcellular location">
    <subcellularLocation>
        <location evidence="7">Cytoplasm</location>
    </subcellularLocation>
</comment>
<evidence type="ECO:0000256" key="2">
    <source>
        <dbReference type="ARBA" id="ARBA00022598"/>
    </source>
</evidence>